<proteinExistence type="predicted"/>
<name>A0A2P2QHU9_RHIMU</name>
<sequence length="30" mass="3507">MKMRLLDKSPIQSFVSPERTKGMCVLIWLV</sequence>
<dbReference type="AlphaFoldDB" id="A0A2P2QHU9"/>
<dbReference type="EMBL" id="GGEC01086077">
    <property type="protein sequence ID" value="MBX66561.1"/>
    <property type="molecule type" value="Transcribed_RNA"/>
</dbReference>
<evidence type="ECO:0000313" key="1">
    <source>
        <dbReference type="EMBL" id="MBX66561.1"/>
    </source>
</evidence>
<reference evidence="1" key="1">
    <citation type="submission" date="2018-02" db="EMBL/GenBank/DDBJ databases">
        <title>Rhizophora mucronata_Transcriptome.</title>
        <authorList>
            <person name="Meera S.P."/>
            <person name="Sreeshan A."/>
            <person name="Augustine A."/>
        </authorList>
    </citation>
    <scope>NUCLEOTIDE SEQUENCE</scope>
    <source>
        <tissue evidence="1">Leaf</tissue>
    </source>
</reference>
<accession>A0A2P2QHU9</accession>
<organism evidence="1">
    <name type="scientific">Rhizophora mucronata</name>
    <name type="common">Asiatic mangrove</name>
    <dbReference type="NCBI Taxonomy" id="61149"/>
    <lineage>
        <taxon>Eukaryota</taxon>
        <taxon>Viridiplantae</taxon>
        <taxon>Streptophyta</taxon>
        <taxon>Embryophyta</taxon>
        <taxon>Tracheophyta</taxon>
        <taxon>Spermatophyta</taxon>
        <taxon>Magnoliopsida</taxon>
        <taxon>eudicotyledons</taxon>
        <taxon>Gunneridae</taxon>
        <taxon>Pentapetalae</taxon>
        <taxon>rosids</taxon>
        <taxon>fabids</taxon>
        <taxon>Malpighiales</taxon>
        <taxon>Rhizophoraceae</taxon>
        <taxon>Rhizophora</taxon>
    </lineage>
</organism>
<protein>
    <submittedName>
        <fullName evidence="1">Uncharacterized protein</fullName>
    </submittedName>
</protein>